<feature type="region of interest" description="Disordered" evidence="1">
    <location>
        <begin position="59"/>
        <end position="97"/>
    </location>
</feature>
<dbReference type="Proteomes" id="UP000078540">
    <property type="component" value="Unassembled WGS sequence"/>
</dbReference>
<feature type="region of interest" description="Disordered" evidence="1">
    <location>
        <begin position="1"/>
        <end position="40"/>
    </location>
</feature>
<evidence type="ECO:0000256" key="1">
    <source>
        <dbReference type="SAM" id="MobiDB-lite"/>
    </source>
</evidence>
<dbReference type="EMBL" id="KQ976736">
    <property type="protein sequence ID" value="KYM76073.1"/>
    <property type="molecule type" value="Genomic_DNA"/>
</dbReference>
<evidence type="ECO:0000313" key="2">
    <source>
        <dbReference type="EMBL" id="KYM76073.1"/>
    </source>
</evidence>
<feature type="compositionally biased region" description="Basic and acidic residues" evidence="1">
    <location>
        <begin position="84"/>
        <end position="97"/>
    </location>
</feature>
<evidence type="ECO:0000313" key="3">
    <source>
        <dbReference type="Proteomes" id="UP000078540"/>
    </source>
</evidence>
<protein>
    <submittedName>
        <fullName evidence="2">Uncharacterized protein</fullName>
    </submittedName>
</protein>
<keyword evidence="3" id="KW-1185">Reference proteome</keyword>
<name>A0A195AV04_9HYME</name>
<sequence length="97" mass="10461">MTSAMITDRRRQQQEEEGAGAPSRAGRNRRCTVSSRGPASSFQIAVSSTSFGFSRIHRALGNSTPSRDPHTAVPVCPRYGNPDESGKPDERKSSGVQ</sequence>
<accession>A0A195AV04</accession>
<dbReference type="AlphaFoldDB" id="A0A195AV04"/>
<proteinExistence type="predicted"/>
<feature type="compositionally biased region" description="Polar residues" evidence="1">
    <location>
        <begin position="31"/>
        <end position="40"/>
    </location>
</feature>
<reference evidence="2 3" key="1">
    <citation type="submission" date="2015-09" db="EMBL/GenBank/DDBJ databases">
        <title>Atta colombica WGS genome.</title>
        <authorList>
            <person name="Nygaard S."/>
            <person name="Hu H."/>
            <person name="Boomsma J."/>
            <person name="Zhang G."/>
        </authorList>
    </citation>
    <scope>NUCLEOTIDE SEQUENCE [LARGE SCALE GENOMIC DNA]</scope>
    <source>
        <strain evidence="2">Treedump-2</strain>
        <tissue evidence="2">Whole body</tissue>
    </source>
</reference>
<gene>
    <name evidence="2" type="ORF">ALC53_13558</name>
</gene>
<organism evidence="2 3">
    <name type="scientific">Atta colombica</name>
    <dbReference type="NCBI Taxonomy" id="520822"/>
    <lineage>
        <taxon>Eukaryota</taxon>
        <taxon>Metazoa</taxon>
        <taxon>Ecdysozoa</taxon>
        <taxon>Arthropoda</taxon>
        <taxon>Hexapoda</taxon>
        <taxon>Insecta</taxon>
        <taxon>Pterygota</taxon>
        <taxon>Neoptera</taxon>
        <taxon>Endopterygota</taxon>
        <taxon>Hymenoptera</taxon>
        <taxon>Apocrita</taxon>
        <taxon>Aculeata</taxon>
        <taxon>Formicoidea</taxon>
        <taxon>Formicidae</taxon>
        <taxon>Myrmicinae</taxon>
        <taxon>Atta</taxon>
    </lineage>
</organism>